<organism evidence="1">
    <name type="scientific">marine metagenome</name>
    <dbReference type="NCBI Taxonomy" id="408172"/>
    <lineage>
        <taxon>unclassified sequences</taxon>
        <taxon>metagenomes</taxon>
        <taxon>ecological metagenomes</taxon>
    </lineage>
</organism>
<dbReference type="EMBL" id="UINC01006033">
    <property type="protein sequence ID" value="SVA25060.1"/>
    <property type="molecule type" value="Genomic_DNA"/>
</dbReference>
<sequence>MVDTNNDYILTIDLDWAPDWMIEYVANELIRAQVKATWFVTHASPAVEMIRRRKDLFEIGIHPNCLPGSTHGRSEDEVLRHLKKIAPEAISMRTHALYQSSLFLVKASKDYGISIDVSLFLPRTPNLVQHYFRCQGANLWRIPYFWEDDVEMFEEDSIWALSDPRLHVKGLKVFNFHPVYIVLNTNKFSVYEKLKREKPIHTWNLDFIRPHISNNHGPKTFFLELVDYLSNFGGRCINELISNKKK</sequence>
<dbReference type="Pfam" id="PF22537">
    <property type="entry name" value="WbmS-like"/>
    <property type="match status" value="1"/>
</dbReference>
<accession>A0A381UA32</accession>
<dbReference type="InterPro" id="IPR054492">
    <property type="entry name" value="WbmS-like"/>
</dbReference>
<dbReference type="InterPro" id="IPR011330">
    <property type="entry name" value="Glyco_hydro/deAcase_b/a-brl"/>
</dbReference>
<name>A0A381UA32_9ZZZZ</name>
<dbReference type="Gene3D" id="3.20.20.370">
    <property type="entry name" value="Glycoside hydrolase/deacetylase"/>
    <property type="match status" value="1"/>
</dbReference>
<protein>
    <recommendedName>
        <fullName evidence="2">NodB homology domain-containing protein</fullName>
    </recommendedName>
</protein>
<dbReference type="GO" id="GO:0005975">
    <property type="term" value="P:carbohydrate metabolic process"/>
    <property type="evidence" value="ECO:0007669"/>
    <property type="project" value="InterPro"/>
</dbReference>
<gene>
    <name evidence="1" type="ORF">METZ01_LOCUS77914</name>
</gene>
<reference evidence="1" key="1">
    <citation type="submission" date="2018-05" db="EMBL/GenBank/DDBJ databases">
        <authorList>
            <person name="Lanie J.A."/>
            <person name="Ng W.-L."/>
            <person name="Kazmierczak K.M."/>
            <person name="Andrzejewski T.M."/>
            <person name="Davidsen T.M."/>
            <person name="Wayne K.J."/>
            <person name="Tettelin H."/>
            <person name="Glass J.I."/>
            <person name="Rusch D."/>
            <person name="Podicherti R."/>
            <person name="Tsui H.-C.T."/>
            <person name="Winkler M.E."/>
        </authorList>
    </citation>
    <scope>NUCLEOTIDE SEQUENCE</scope>
</reference>
<evidence type="ECO:0000313" key="1">
    <source>
        <dbReference type="EMBL" id="SVA25060.1"/>
    </source>
</evidence>
<dbReference type="SUPFAM" id="SSF88713">
    <property type="entry name" value="Glycoside hydrolase/deacetylase"/>
    <property type="match status" value="1"/>
</dbReference>
<evidence type="ECO:0008006" key="2">
    <source>
        <dbReference type="Google" id="ProtNLM"/>
    </source>
</evidence>
<proteinExistence type="predicted"/>
<dbReference type="AlphaFoldDB" id="A0A381UA32"/>